<keyword evidence="7" id="KW-1185">Reference proteome</keyword>
<dbReference type="InterPro" id="IPR018502">
    <property type="entry name" value="Annexin_repeat"/>
</dbReference>
<reference evidence="6" key="1">
    <citation type="submission" date="2021-04" db="EMBL/GenBank/DDBJ databases">
        <authorList>
            <consortium name="Molecular Ecology Group"/>
        </authorList>
    </citation>
    <scope>NUCLEOTIDE SEQUENCE</scope>
</reference>
<dbReference type="Proteomes" id="UP000678393">
    <property type="component" value="Unassembled WGS sequence"/>
</dbReference>
<dbReference type="InterPro" id="IPR037104">
    <property type="entry name" value="Annexin_sf"/>
</dbReference>
<dbReference type="PANTHER" id="PTHR10502:SF102">
    <property type="entry name" value="ANNEXIN B11"/>
    <property type="match status" value="1"/>
</dbReference>
<dbReference type="FunFam" id="1.10.220.10:FF:000001">
    <property type="entry name" value="Annexin"/>
    <property type="match status" value="1"/>
</dbReference>
<dbReference type="OrthoDB" id="37886at2759"/>
<evidence type="ECO:0000256" key="5">
    <source>
        <dbReference type="SAM" id="MobiDB-lite"/>
    </source>
</evidence>
<protein>
    <recommendedName>
        <fullName evidence="4">Annexin</fullName>
    </recommendedName>
</protein>
<comment type="similarity">
    <text evidence="1 4">Belongs to the annexin family.</text>
</comment>
<dbReference type="AlphaFoldDB" id="A0A8S3YND7"/>
<dbReference type="Pfam" id="PF00191">
    <property type="entry name" value="Annexin"/>
    <property type="match status" value="5"/>
</dbReference>
<dbReference type="PROSITE" id="PS00223">
    <property type="entry name" value="ANNEXIN_1"/>
    <property type="match status" value="1"/>
</dbReference>
<evidence type="ECO:0000256" key="4">
    <source>
        <dbReference type="RuleBase" id="RU003540"/>
    </source>
</evidence>
<dbReference type="PROSITE" id="PS51897">
    <property type="entry name" value="ANNEXIN_2"/>
    <property type="match status" value="4"/>
</dbReference>
<evidence type="ECO:0000256" key="3">
    <source>
        <dbReference type="ARBA" id="ARBA00023216"/>
    </source>
</evidence>
<comment type="domain">
    <text evidence="4">A pair of annexin repeats may form one binding site for calcium and phospholipid.</text>
</comment>
<dbReference type="GO" id="GO:0005509">
    <property type="term" value="F:calcium ion binding"/>
    <property type="evidence" value="ECO:0007669"/>
    <property type="project" value="InterPro"/>
</dbReference>
<dbReference type="FunFam" id="1.10.220.10:FF:000005">
    <property type="entry name" value="Annexin"/>
    <property type="match status" value="1"/>
</dbReference>
<dbReference type="GO" id="GO:0005737">
    <property type="term" value="C:cytoplasm"/>
    <property type="evidence" value="ECO:0007669"/>
    <property type="project" value="TreeGrafter"/>
</dbReference>
<keyword evidence="4" id="KW-0111">Calcium/phospholipid-binding</keyword>
<gene>
    <name evidence="6" type="ORF">CUNI_LOCUS1434</name>
</gene>
<comment type="caution">
    <text evidence="6">The sequence shown here is derived from an EMBL/GenBank/DDBJ whole genome shotgun (WGS) entry which is preliminary data.</text>
</comment>
<feature type="region of interest" description="Disordered" evidence="5">
    <location>
        <begin position="128"/>
        <end position="155"/>
    </location>
</feature>
<dbReference type="PANTHER" id="PTHR10502">
    <property type="entry name" value="ANNEXIN"/>
    <property type="match status" value="1"/>
</dbReference>
<evidence type="ECO:0000256" key="2">
    <source>
        <dbReference type="ARBA" id="ARBA00022737"/>
    </source>
</evidence>
<sequence>MHSLKILFTRESKAHVKAVAAAHKKMYRKDITDSIKKSSCGDAEKALLAIVAALQNQTTFNAKCLKDSMKDIGTQERHLTRIVVSQSELDLPAIKGKYRKLYEHSLREDVEKETSGDYQKALLRIIDKVDEKDPEDDDDDDNTPPSEPDKKADLDEDAKQLYQAMHKVGTDEDTIVDVIVKNSNDDRQELKKRYQELYNQDLIKDLKSELTGDTEQLVLSLMKPPDEFEAYCLHETVTDASRDDSFLIGAICSKNKNELKHVKDLYKQVYKNDLELDIVMATSGDVRELLLQLVSGRREQTTAVNTARAEDDAKAIHEKPTAATLRKIFVENSCNQVNAIAEAHKKLYKEDVINSLKRANCGDTDDACIAIVKALKDQSSFFAEMINESLKNNGSNKKQLTNILIARSEIDLPAIKTKYEQRYGKSLKQDIDSLSDDKYKKILIKIIDK</sequence>
<evidence type="ECO:0000256" key="1">
    <source>
        <dbReference type="ARBA" id="ARBA00007831"/>
    </source>
</evidence>
<name>A0A8S3YND7_9EUPU</name>
<evidence type="ECO:0000313" key="7">
    <source>
        <dbReference type="Proteomes" id="UP000678393"/>
    </source>
</evidence>
<dbReference type="EMBL" id="CAJHNH020000177">
    <property type="protein sequence ID" value="CAG5115876.1"/>
    <property type="molecule type" value="Genomic_DNA"/>
</dbReference>
<dbReference type="SUPFAM" id="SSF47874">
    <property type="entry name" value="Annexin"/>
    <property type="match status" value="2"/>
</dbReference>
<dbReference type="Gene3D" id="1.10.220.10">
    <property type="entry name" value="Annexin"/>
    <property type="match status" value="6"/>
</dbReference>
<dbReference type="GO" id="GO:0005544">
    <property type="term" value="F:calcium-dependent phospholipid binding"/>
    <property type="evidence" value="ECO:0007669"/>
    <property type="project" value="UniProtKB-KW"/>
</dbReference>
<keyword evidence="4" id="KW-0106">Calcium</keyword>
<keyword evidence="3 4" id="KW-0041">Annexin</keyword>
<organism evidence="6 7">
    <name type="scientific">Candidula unifasciata</name>
    <dbReference type="NCBI Taxonomy" id="100452"/>
    <lineage>
        <taxon>Eukaryota</taxon>
        <taxon>Metazoa</taxon>
        <taxon>Spiralia</taxon>
        <taxon>Lophotrochozoa</taxon>
        <taxon>Mollusca</taxon>
        <taxon>Gastropoda</taxon>
        <taxon>Heterobranchia</taxon>
        <taxon>Euthyneura</taxon>
        <taxon>Panpulmonata</taxon>
        <taxon>Eupulmonata</taxon>
        <taxon>Stylommatophora</taxon>
        <taxon>Helicina</taxon>
        <taxon>Helicoidea</taxon>
        <taxon>Geomitridae</taxon>
        <taxon>Candidula</taxon>
    </lineage>
</organism>
<dbReference type="InterPro" id="IPR001464">
    <property type="entry name" value="Annexin"/>
</dbReference>
<accession>A0A8S3YND7</accession>
<dbReference type="PRINTS" id="PR00196">
    <property type="entry name" value="ANNEXIN"/>
</dbReference>
<evidence type="ECO:0000313" key="6">
    <source>
        <dbReference type="EMBL" id="CAG5115876.1"/>
    </source>
</evidence>
<dbReference type="SMART" id="SM00335">
    <property type="entry name" value="ANX"/>
    <property type="match status" value="5"/>
</dbReference>
<dbReference type="GO" id="GO:0012506">
    <property type="term" value="C:vesicle membrane"/>
    <property type="evidence" value="ECO:0007669"/>
    <property type="project" value="TreeGrafter"/>
</dbReference>
<proteinExistence type="inferred from homology"/>
<dbReference type="InterPro" id="IPR018252">
    <property type="entry name" value="Annexin_repeat_CS"/>
</dbReference>
<dbReference type="GO" id="GO:0001786">
    <property type="term" value="F:phosphatidylserine binding"/>
    <property type="evidence" value="ECO:0007669"/>
    <property type="project" value="TreeGrafter"/>
</dbReference>
<keyword evidence="2 4" id="KW-0677">Repeat</keyword>
<dbReference type="GO" id="GO:0005634">
    <property type="term" value="C:nucleus"/>
    <property type="evidence" value="ECO:0007669"/>
    <property type="project" value="TreeGrafter"/>
</dbReference>
<dbReference type="GO" id="GO:0005886">
    <property type="term" value="C:plasma membrane"/>
    <property type="evidence" value="ECO:0007669"/>
    <property type="project" value="TreeGrafter"/>
</dbReference>
<feature type="compositionally biased region" description="Acidic residues" evidence="5">
    <location>
        <begin position="132"/>
        <end position="142"/>
    </location>
</feature>